<organism evidence="2">
    <name type="scientific">freshwater metagenome</name>
    <dbReference type="NCBI Taxonomy" id="449393"/>
    <lineage>
        <taxon>unclassified sequences</taxon>
        <taxon>metagenomes</taxon>
        <taxon>ecological metagenomes</taxon>
    </lineage>
</organism>
<keyword evidence="1" id="KW-1133">Transmembrane helix</keyword>
<reference evidence="2" key="1">
    <citation type="submission" date="2020-05" db="EMBL/GenBank/DDBJ databases">
        <authorList>
            <person name="Chiriac C."/>
            <person name="Salcher M."/>
            <person name="Ghai R."/>
            <person name="Kavagutti S V."/>
        </authorList>
    </citation>
    <scope>NUCLEOTIDE SEQUENCE</scope>
</reference>
<dbReference type="EMBL" id="CAEZTH010000004">
    <property type="protein sequence ID" value="CAB4555954.1"/>
    <property type="molecule type" value="Genomic_DNA"/>
</dbReference>
<gene>
    <name evidence="2" type="ORF">UFOPK1639_00076</name>
</gene>
<keyword evidence="1" id="KW-0472">Membrane</keyword>
<feature type="transmembrane region" description="Helical" evidence="1">
    <location>
        <begin position="6"/>
        <end position="27"/>
    </location>
</feature>
<accession>A0A6J6CXY4</accession>
<keyword evidence="1" id="KW-0812">Transmembrane</keyword>
<protein>
    <submittedName>
        <fullName evidence="2">Unannotated protein</fullName>
    </submittedName>
</protein>
<evidence type="ECO:0000313" key="2">
    <source>
        <dbReference type="EMBL" id="CAB4555954.1"/>
    </source>
</evidence>
<proteinExistence type="predicted"/>
<evidence type="ECO:0000256" key="1">
    <source>
        <dbReference type="SAM" id="Phobius"/>
    </source>
</evidence>
<dbReference type="AlphaFoldDB" id="A0A6J6CXY4"/>
<name>A0A6J6CXY4_9ZZZZ</name>
<sequence>MAPLGIGLSLLSLMTTLVILASGSLYLSERRLTSVAESTALYALAKSDVISNQSLPRYAGDFLEMHQLKGLQQVSLIEASSKDGFTVRVRLCSLWRPLFDSYMFSDVGMICSEGLARRGT</sequence>